<dbReference type="EMBL" id="LT629693">
    <property type="protein sequence ID" value="SDH37314.1"/>
    <property type="molecule type" value="Genomic_DNA"/>
</dbReference>
<feature type="region of interest" description="Disordered" evidence="1">
    <location>
        <begin position="88"/>
        <end position="116"/>
    </location>
</feature>
<feature type="compositionally biased region" description="Low complexity" evidence="1">
    <location>
        <begin position="88"/>
        <end position="102"/>
    </location>
</feature>
<sequence length="116" mass="13319">RLFTNYINKDVLKVVEAVFGGEANSLIEMIKENETFKKRFEKAFEETLVKVKKEAWSRDTYTLKPEPRRSWRTLSRRRSTVCLSSTPSAVSSSLMRPSSVSLEPSRPKQWTSSTAS</sequence>
<gene>
    <name evidence="2" type="ORF">SAMN05444163_0001</name>
</gene>
<accession>A0ABY0P617</accession>
<reference evidence="2 3" key="1">
    <citation type="submission" date="2016-10" db="EMBL/GenBank/DDBJ databases">
        <authorList>
            <person name="Varghese N."/>
            <person name="Submissions S."/>
        </authorList>
    </citation>
    <scope>NUCLEOTIDE SEQUENCE [LARGE SCALE GENOMIC DNA]</scope>
    <source>
        <strain evidence="2 3">GAS524</strain>
    </source>
</reference>
<organism evidence="2 3">
    <name type="scientific">Bradyrhizobium ottawaense</name>
    <dbReference type="NCBI Taxonomy" id="931866"/>
    <lineage>
        <taxon>Bacteria</taxon>
        <taxon>Pseudomonadati</taxon>
        <taxon>Pseudomonadota</taxon>
        <taxon>Alphaproteobacteria</taxon>
        <taxon>Hyphomicrobiales</taxon>
        <taxon>Nitrobacteraceae</taxon>
        <taxon>Bradyrhizobium</taxon>
    </lineage>
</organism>
<name>A0ABY0P617_9BRAD</name>
<dbReference type="Proteomes" id="UP000198803">
    <property type="component" value="Chromosome I"/>
</dbReference>
<feature type="non-terminal residue" evidence="2">
    <location>
        <position position="1"/>
    </location>
</feature>
<keyword evidence="3" id="KW-1185">Reference proteome</keyword>
<dbReference type="RefSeq" id="WP_157793662.1">
    <property type="nucleotide sequence ID" value="NZ_LT629693.1"/>
</dbReference>
<evidence type="ECO:0000256" key="1">
    <source>
        <dbReference type="SAM" id="MobiDB-lite"/>
    </source>
</evidence>
<evidence type="ECO:0000313" key="3">
    <source>
        <dbReference type="Proteomes" id="UP000198803"/>
    </source>
</evidence>
<protein>
    <submittedName>
        <fullName evidence="2">Uncharacterized protein</fullName>
    </submittedName>
</protein>
<evidence type="ECO:0000313" key="2">
    <source>
        <dbReference type="EMBL" id="SDH37314.1"/>
    </source>
</evidence>
<proteinExistence type="predicted"/>